<comment type="caution">
    <text evidence="2">The sequence shown here is derived from an EMBL/GenBank/DDBJ whole genome shotgun (WGS) entry which is preliminary data.</text>
</comment>
<evidence type="ECO:0000256" key="1">
    <source>
        <dbReference type="SAM" id="SignalP"/>
    </source>
</evidence>
<name>A0A919P1A5_9CELL</name>
<sequence>MHRQVGALILAGGLALAGCSPSSSEVAPTPDPSRSAVPIPGDVLAGLSVEVRQARSDWALRVVQLRVTNAGPGDVTVAQARLVTPDDEGVATGDRERPVRAGVDRDVSVALGTPDCTSATSGVPRAELDLVDPDGRRSTLVVQPDDPQGHLARIHGEDCAAAAVARGATITLADELGIQEVDGRFVAEVDLEVEPVPGGPRVELNGVDGTVLLAPADGATGWAVDVDTADGGTAGGTGGTSDGATGGESTTLRLLVVPTRCDAHAVAEDKRGTFFGLHTRVDGVEQPVFYVGADDSLRGALHDFVGTSCGVPAAS</sequence>
<keyword evidence="3" id="KW-1185">Reference proteome</keyword>
<dbReference type="Proteomes" id="UP000632740">
    <property type="component" value="Unassembled WGS sequence"/>
</dbReference>
<gene>
    <name evidence="2" type="ORF">Cch01nite_21560</name>
</gene>
<feature type="chain" id="PRO_5039510549" evidence="1">
    <location>
        <begin position="18"/>
        <end position="315"/>
    </location>
</feature>
<accession>A0A919P1A5</accession>
<reference evidence="2" key="1">
    <citation type="submission" date="2021-01" db="EMBL/GenBank/DDBJ databases">
        <title>Whole genome shotgun sequence of Cellulomonas chitinilytica NBRC 110799.</title>
        <authorList>
            <person name="Komaki H."/>
            <person name="Tamura T."/>
        </authorList>
    </citation>
    <scope>NUCLEOTIDE SEQUENCE</scope>
    <source>
        <strain evidence="2">NBRC 110799</strain>
    </source>
</reference>
<proteinExistence type="predicted"/>
<evidence type="ECO:0000313" key="2">
    <source>
        <dbReference type="EMBL" id="GIG21432.1"/>
    </source>
</evidence>
<dbReference type="RefSeq" id="WP_203753178.1">
    <property type="nucleotide sequence ID" value="NZ_BONK01000006.1"/>
</dbReference>
<evidence type="ECO:0000313" key="3">
    <source>
        <dbReference type="Proteomes" id="UP000632740"/>
    </source>
</evidence>
<dbReference type="AlphaFoldDB" id="A0A919P1A5"/>
<dbReference type="PROSITE" id="PS51257">
    <property type="entry name" value="PROKAR_LIPOPROTEIN"/>
    <property type="match status" value="1"/>
</dbReference>
<dbReference type="EMBL" id="BONK01000006">
    <property type="protein sequence ID" value="GIG21432.1"/>
    <property type="molecule type" value="Genomic_DNA"/>
</dbReference>
<organism evidence="2 3">
    <name type="scientific">Cellulomonas chitinilytica</name>
    <dbReference type="NCBI Taxonomy" id="398759"/>
    <lineage>
        <taxon>Bacteria</taxon>
        <taxon>Bacillati</taxon>
        <taxon>Actinomycetota</taxon>
        <taxon>Actinomycetes</taxon>
        <taxon>Micrococcales</taxon>
        <taxon>Cellulomonadaceae</taxon>
        <taxon>Cellulomonas</taxon>
    </lineage>
</organism>
<keyword evidence="1" id="KW-0732">Signal</keyword>
<feature type="signal peptide" evidence="1">
    <location>
        <begin position="1"/>
        <end position="17"/>
    </location>
</feature>
<protein>
    <submittedName>
        <fullName evidence="2">Uncharacterized protein</fullName>
    </submittedName>
</protein>